<reference evidence="4" key="1">
    <citation type="submission" date="2013-08" db="EMBL/GenBank/DDBJ databases">
        <authorList>
            <person name="Mendez C."/>
            <person name="Richter M."/>
            <person name="Ferrer M."/>
            <person name="Sanchez J."/>
        </authorList>
    </citation>
    <scope>NUCLEOTIDE SEQUENCE</scope>
</reference>
<dbReference type="PANTHER" id="PTHR48105">
    <property type="entry name" value="THIOREDOXIN REDUCTASE 1-RELATED-RELATED"/>
    <property type="match status" value="1"/>
</dbReference>
<dbReference type="InterPro" id="IPR050097">
    <property type="entry name" value="Ferredoxin-NADP_redctase_2"/>
</dbReference>
<evidence type="ECO:0000259" key="3">
    <source>
        <dbReference type="Pfam" id="PF07992"/>
    </source>
</evidence>
<evidence type="ECO:0000313" key="4">
    <source>
        <dbReference type="EMBL" id="EQD70819.1"/>
    </source>
</evidence>
<keyword evidence="1" id="KW-0285">Flavoprotein</keyword>
<feature type="domain" description="FAD/NAD(P)-binding" evidence="3">
    <location>
        <begin position="11"/>
        <end position="316"/>
    </location>
</feature>
<proteinExistence type="predicted"/>
<dbReference type="EMBL" id="AUZY01003006">
    <property type="protein sequence ID" value="EQD70819.1"/>
    <property type="molecule type" value="Genomic_DNA"/>
</dbReference>
<comment type="caution">
    <text evidence="4">The sequence shown here is derived from an EMBL/GenBank/DDBJ whole genome shotgun (WGS) entry which is preliminary data.</text>
</comment>
<reference evidence="4" key="2">
    <citation type="journal article" date="2014" name="ISME J.">
        <title>Microbial stratification in low pH oxic and suboxic macroscopic growths along an acid mine drainage.</title>
        <authorList>
            <person name="Mendez-Garcia C."/>
            <person name="Mesa V."/>
            <person name="Sprenger R.R."/>
            <person name="Richter M."/>
            <person name="Diez M.S."/>
            <person name="Solano J."/>
            <person name="Bargiela R."/>
            <person name="Golyshina O.V."/>
            <person name="Manteca A."/>
            <person name="Ramos J.L."/>
            <person name="Gallego J.R."/>
            <person name="Llorente I."/>
            <person name="Martins Dos Santos V.A."/>
            <person name="Jensen O.N."/>
            <person name="Pelaez A.I."/>
            <person name="Sanchez J."/>
            <person name="Ferrer M."/>
        </authorList>
    </citation>
    <scope>NUCLEOTIDE SEQUENCE</scope>
</reference>
<accession>T1CQP4</accession>
<name>T1CQP4_9ZZZZ</name>
<gene>
    <name evidence="4" type="ORF">B1B_04794</name>
</gene>
<dbReference type="Pfam" id="PF07992">
    <property type="entry name" value="Pyr_redox_2"/>
    <property type="match status" value="1"/>
</dbReference>
<protein>
    <submittedName>
        <fullName evidence="4">Thioredoxin reductase</fullName>
    </submittedName>
</protein>
<dbReference type="Gene3D" id="3.50.50.60">
    <property type="entry name" value="FAD/NAD(P)-binding domain"/>
    <property type="match status" value="2"/>
</dbReference>
<evidence type="ECO:0000256" key="1">
    <source>
        <dbReference type="ARBA" id="ARBA00022630"/>
    </source>
</evidence>
<organism evidence="4">
    <name type="scientific">mine drainage metagenome</name>
    <dbReference type="NCBI Taxonomy" id="410659"/>
    <lineage>
        <taxon>unclassified sequences</taxon>
        <taxon>metagenomes</taxon>
        <taxon>ecological metagenomes</taxon>
    </lineage>
</organism>
<dbReference type="GO" id="GO:0016491">
    <property type="term" value="F:oxidoreductase activity"/>
    <property type="evidence" value="ECO:0007669"/>
    <property type="project" value="UniProtKB-KW"/>
</dbReference>
<dbReference type="PRINTS" id="PR00469">
    <property type="entry name" value="PNDRDTASEII"/>
</dbReference>
<keyword evidence="2" id="KW-0560">Oxidoreductase</keyword>
<dbReference type="InterPro" id="IPR023753">
    <property type="entry name" value="FAD/NAD-binding_dom"/>
</dbReference>
<dbReference type="InterPro" id="IPR036188">
    <property type="entry name" value="FAD/NAD-bd_sf"/>
</dbReference>
<sequence>MAGLVRPKPHYDLVILGGGHAGLQAGLKAGLLHQSTIILDRGPKFSRSYYAPAMDNIPGFPDGISGHRLLDLQLAQVRKVAAWTDYVAPVAVGEVRREGEEFSVTFERLRTRQTVRGRALLLALGVVDRMPEVGGKIDPIFPWANFGIVDFCMICDGHTLPGKTVAVLGTEPLAVNTALDLLHWGPASVSLLTHGRPLLPGVPEEERAELLAGLEAHSIPVRTEEIVGFEGIREKRFGLRFADGSTTVFDKGFSALGWYSTHDDVARGLGAKVTPDGYVATDEDGRVLAEGDGQVIPGLYAAGDQRDGWKQIPEAWPGPSAR</sequence>
<dbReference type="AlphaFoldDB" id="T1CQP4"/>
<evidence type="ECO:0000256" key="2">
    <source>
        <dbReference type="ARBA" id="ARBA00023002"/>
    </source>
</evidence>
<dbReference type="SUPFAM" id="SSF51905">
    <property type="entry name" value="FAD/NAD(P)-binding domain"/>
    <property type="match status" value="1"/>
</dbReference>